<keyword evidence="6" id="KW-0539">Nucleus</keyword>
<dbReference type="SUPFAM" id="SSF53098">
    <property type="entry name" value="Ribonuclease H-like"/>
    <property type="match status" value="1"/>
</dbReference>
<dbReference type="SMART" id="SM00479">
    <property type="entry name" value="EXOIII"/>
    <property type="match status" value="1"/>
</dbReference>
<dbReference type="Proteomes" id="UP000332933">
    <property type="component" value="Unassembled WGS sequence"/>
</dbReference>
<dbReference type="InterPro" id="IPR047021">
    <property type="entry name" value="REXO1/3/4-like"/>
</dbReference>
<dbReference type="InterPro" id="IPR013520">
    <property type="entry name" value="Ribonucl_H"/>
</dbReference>
<keyword evidence="5" id="KW-0269">Exonuclease</keyword>
<feature type="region of interest" description="Disordered" evidence="7">
    <location>
        <begin position="1"/>
        <end position="115"/>
    </location>
</feature>
<dbReference type="OrthoDB" id="206335at2759"/>
<evidence type="ECO:0000259" key="8">
    <source>
        <dbReference type="SMART" id="SM00479"/>
    </source>
</evidence>
<feature type="compositionally biased region" description="Polar residues" evidence="7">
    <location>
        <begin position="86"/>
        <end position="95"/>
    </location>
</feature>
<dbReference type="GO" id="GO:0005634">
    <property type="term" value="C:nucleus"/>
    <property type="evidence" value="ECO:0007669"/>
    <property type="project" value="UniProtKB-SubCell"/>
</dbReference>
<organism evidence="10 11">
    <name type="scientific">Aphanomyces stellatus</name>
    <dbReference type="NCBI Taxonomy" id="120398"/>
    <lineage>
        <taxon>Eukaryota</taxon>
        <taxon>Sar</taxon>
        <taxon>Stramenopiles</taxon>
        <taxon>Oomycota</taxon>
        <taxon>Saprolegniomycetes</taxon>
        <taxon>Saprolegniales</taxon>
        <taxon>Verrucalvaceae</taxon>
        <taxon>Aphanomyces</taxon>
    </lineage>
</organism>
<evidence type="ECO:0000256" key="6">
    <source>
        <dbReference type="ARBA" id="ARBA00023242"/>
    </source>
</evidence>
<evidence type="ECO:0000313" key="10">
    <source>
        <dbReference type="EMBL" id="VFT94558.1"/>
    </source>
</evidence>
<dbReference type="EMBL" id="CAADRA010006325">
    <property type="protein sequence ID" value="VFT94558.1"/>
    <property type="molecule type" value="Genomic_DNA"/>
</dbReference>
<evidence type="ECO:0000256" key="4">
    <source>
        <dbReference type="ARBA" id="ARBA00022801"/>
    </source>
</evidence>
<evidence type="ECO:0000256" key="5">
    <source>
        <dbReference type="ARBA" id="ARBA00022839"/>
    </source>
</evidence>
<dbReference type="Gene3D" id="3.30.420.10">
    <property type="entry name" value="Ribonuclease H-like superfamily/Ribonuclease H"/>
    <property type="match status" value="1"/>
</dbReference>
<dbReference type="FunFam" id="3.30.420.10:FF:000031">
    <property type="entry name" value="RNA exonuclease 1"/>
    <property type="match status" value="1"/>
</dbReference>
<dbReference type="PANTHER" id="PTHR12801">
    <property type="entry name" value="RNA EXONUCLEASE REXO1 / RECO3 FAMILY MEMBER-RELATED"/>
    <property type="match status" value="1"/>
</dbReference>
<keyword evidence="4" id="KW-0378">Hydrolase</keyword>
<dbReference type="InterPro" id="IPR012337">
    <property type="entry name" value="RNaseH-like_sf"/>
</dbReference>
<protein>
    <submittedName>
        <fullName evidence="10">Aste57867_17815 protein</fullName>
    </submittedName>
</protein>
<dbReference type="GO" id="GO:0010629">
    <property type="term" value="P:negative regulation of gene expression"/>
    <property type="evidence" value="ECO:0007669"/>
    <property type="project" value="UniProtKB-ARBA"/>
</dbReference>
<evidence type="ECO:0000256" key="2">
    <source>
        <dbReference type="ARBA" id="ARBA00006357"/>
    </source>
</evidence>
<comment type="similarity">
    <text evidence="2">Belongs to the REXO1/REXO3 family.</text>
</comment>
<dbReference type="GO" id="GO:0004527">
    <property type="term" value="F:exonuclease activity"/>
    <property type="evidence" value="ECO:0007669"/>
    <property type="project" value="UniProtKB-KW"/>
</dbReference>
<sequence length="844" mass="92156">MPHTGGASSEEEGEIVEDEQTKAEVKAVVATKLPPVPEKRTVASIEPPVSRTPAPRNPPLPSTDRKREGSSPTTNDPKRRRVEGKPSSSGPTNERSNNDKDAKKQPHDVFTPEERKKELSILLREPSQVRASDVLLNFNYWLDAALKFTWMPRVSAEDVQDIFLSVLDAAPPSDFVEDWGTTRPTKICVVLAKDIHPDILAKTLTAGRKAKQKAPPAHVDPPPALSFFETCSSLPCSLSSTGAMERNAKIKETPLSPLLARFPSPTVDLEYVAPDTLFGPSQLELTILAQYTTDGGKGWTDELIVHPAGHFFRKTTNQSGDWRVDGDLLHLRWKSTQPDAVDKETSESITSIDVLQADDESMRRFRTSEQLDATYAPPPPADESTKPKPKRQLRLTVLRGARVASRGAAAAPPLSIADLHPDWTATDHPIEYYLMSDADRAAHQYPMDVVAEQAALLKATQGQSRDVYVSSVASTLPSTSSLYAIDCEMCETVLGSELTRVTLLDATGDVVYDQLVKPHHTIVNYHTEFSGITAETLADVDVRLADVQAALLARFVSSDVILVGHSIDSDLRALRLVHARVVDTAVLFPHARGFPFKPSLKMLAATYLGAAIQTSDMAGHDSSQDALAALQLFQLKRERGPTFGLPAPPNESDAYETIAAKCPASTRLGVYGVRRADDDDQPPPKPWTAFASGAWGDLVANTRLHVDRGAVAPLVTSFDALAAQIDAHAAAQDVLWVELDHAGPAADARQYMDVNHVWRRHHVDAIVALDAGLAALEAKLPPKTLLVVVPQAALGIFRHMRGCRLKSRWGDGWDSQWTDKDQENLQYALCGVLDSVAFFKQTTA</sequence>
<keyword evidence="3" id="KW-0540">Nuclease</keyword>
<dbReference type="InterPro" id="IPR036397">
    <property type="entry name" value="RNaseH_sf"/>
</dbReference>
<evidence type="ECO:0000256" key="1">
    <source>
        <dbReference type="ARBA" id="ARBA00004123"/>
    </source>
</evidence>
<keyword evidence="11" id="KW-1185">Reference proteome</keyword>
<name>A0A485L9D9_9STRA</name>
<feature type="region of interest" description="Disordered" evidence="7">
    <location>
        <begin position="369"/>
        <end position="391"/>
    </location>
</feature>
<dbReference type="AlphaFoldDB" id="A0A485L9D9"/>
<dbReference type="EMBL" id="VJMH01006304">
    <property type="protein sequence ID" value="KAF0690827.1"/>
    <property type="molecule type" value="Genomic_DNA"/>
</dbReference>
<evidence type="ECO:0000313" key="9">
    <source>
        <dbReference type="EMBL" id="KAF0690827.1"/>
    </source>
</evidence>
<dbReference type="PANTHER" id="PTHR12801:SF115">
    <property type="entry name" value="FI18136P1-RELATED"/>
    <property type="match status" value="1"/>
</dbReference>
<proteinExistence type="inferred from homology"/>
<gene>
    <name evidence="10" type="primary">Aste57867_17815</name>
    <name evidence="9" type="ORF">As57867_017754</name>
    <name evidence="10" type="ORF">ASTE57867_17815</name>
</gene>
<feature type="compositionally biased region" description="Basic and acidic residues" evidence="7">
    <location>
        <begin position="96"/>
        <end position="115"/>
    </location>
</feature>
<accession>A0A485L9D9</accession>
<feature type="domain" description="Exonuclease" evidence="8">
    <location>
        <begin position="481"/>
        <end position="642"/>
    </location>
</feature>
<comment type="subcellular location">
    <subcellularLocation>
        <location evidence="1">Nucleus</location>
    </subcellularLocation>
</comment>
<dbReference type="InterPro" id="IPR034922">
    <property type="entry name" value="REX1-like_exo"/>
</dbReference>
<dbReference type="GO" id="GO:0003676">
    <property type="term" value="F:nucleic acid binding"/>
    <property type="evidence" value="ECO:0007669"/>
    <property type="project" value="InterPro"/>
</dbReference>
<evidence type="ECO:0000313" key="11">
    <source>
        <dbReference type="Proteomes" id="UP000332933"/>
    </source>
</evidence>
<feature type="compositionally biased region" description="Acidic residues" evidence="7">
    <location>
        <begin position="9"/>
        <end position="18"/>
    </location>
</feature>
<evidence type="ECO:0000256" key="3">
    <source>
        <dbReference type="ARBA" id="ARBA00022722"/>
    </source>
</evidence>
<reference evidence="10 11" key="1">
    <citation type="submission" date="2019-03" db="EMBL/GenBank/DDBJ databases">
        <authorList>
            <person name="Gaulin E."/>
            <person name="Dumas B."/>
        </authorList>
    </citation>
    <scope>NUCLEOTIDE SEQUENCE [LARGE SCALE GENOMIC DNA]</scope>
    <source>
        <strain evidence="10">CBS 568.67</strain>
    </source>
</reference>
<dbReference type="CDD" id="cd06145">
    <property type="entry name" value="REX1_like"/>
    <property type="match status" value="1"/>
</dbReference>
<reference evidence="9" key="2">
    <citation type="submission" date="2019-06" db="EMBL/GenBank/DDBJ databases">
        <title>Genomics analysis of Aphanomyces spp. identifies a new class of oomycete effector associated with host adaptation.</title>
        <authorList>
            <person name="Gaulin E."/>
        </authorList>
    </citation>
    <scope>NUCLEOTIDE SEQUENCE</scope>
    <source>
        <strain evidence="9">CBS 578.67</strain>
    </source>
</reference>
<evidence type="ECO:0000256" key="7">
    <source>
        <dbReference type="SAM" id="MobiDB-lite"/>
    </source>
</evidence>